<comment type="caution">
    <text evidence="2">The sequence shown here is derived from an EMBL/GenBank/DDBJ whole genome shotgun (WGS) entry which is preliminary data.</text>
</comment>
<feature type="compositionally biased region" description="Basic residues" evidence="1">
    <location>
        <begin position="40"/>
        <end position="49"/>
    </location>
</feature>
<dbReference type="AlphaFoldDB" id="A0A919MJ40"/>
<feature type="region of interest" description="Disordered" evidence="1">
    <location>
        <begin position="1"/>
        <end position="84"/>
    </location>
</feature>
<reference evidence="2" key="1">
    <citation type="submission" date="2021-01" db="EMBL/GenBank/DDBJ databases">
        <title>Whole genome shotgun sequence of Actinoplanes nipponensis NBRC 14063.</title>
        <authorList>
            <person name="Komaki H."/>
            <person name="Tamura T."/>
        </authorList>
    </citation>
    <scope>NUCLEOTIDE SEQUENCE</scope>
    <source>
        <strain evidence="2">NBRC 14063</strain>
    </source>
</reference>
<dbReference type="EMBL" id="BOMQ01000059">
    <property type="protein sequence ID" value="GIE51409.1"/>
    <property type="molecule type" value="Genomic_DNA"/>
</dbReference>
<dbReference type="InterPro" id="IPR036374">
    <property type="entry name" value="OxRdtase_Mopterin-bd_sf"/>
</dbReference>
<evidence type="ECO:0000313" key="3">
    <source>
        <dbReference type="Proteomes" id="UP000647172"/>
    </source>
</evidence>
<evidence type="ECO:0000256" key="1">
    <source>
        <dbReference type="SAM" id="MobiDB-lite"/>
    </source>
</evidence>
<dbReference type="Proteomes" id="UP000647172">
    <property type="component" value="Unassembled WGS sequence"/>
</dbReference>
<protein>
    <submittedName>
        <fullName evidence="2">Uncharacterized protein</fullName>
    </submittedName>
</protein>
<proteinExistence type="predicted"/>
<gene>
    <name evidence="2" type="ORF">Ani05nite_49430</name>
</gene>
<evidence type="ECO:0000313" key="2">
    <source>
        <dbReference type="EMBL" id="GIE51409.1"/>
    </source>
</evidence>
<sequence>MRDDRRDGSTDDRVPPGPAAVRAGLRPLPPRPARTDRGARRGAGRRHGRGCGGAPGPIVEPLPREPFTARGADAEMPGSAPSGRGFPVPIDRFFARHHTSTPIIDSADWRVRIFGAGLRTAGRYIV</sequence>
<keyword evidence="3" id="KW-1185">Reference proteome</keyword>
<feature type="compositionally biased region" description="Basic and acidic residues" evidence="1">
    <location>
        <begin position="1"/>
        <end position="14"/>
    </location>
</feature>
<accession>A0A919MJ40</accession>
<name>A0A919MJ40_9ACTN</name>
<dbReference type="SUPFAM" id="SSF56524">
    <property type="entry name" value="Oxidoreductase molybdopterin-binding domain"/>
    <property type="match status" value="1"/>
</dbReference>
<organism evidence="2 3">
    <name type="scientific">Actinoplanes nipponensis</name>
    <dbReference type="NCBI Taxonomy" id="135950"/>
    <lineage>
        <taxon>Bacteria</taxon>
        <taxon>Bacillati</taxon>
        <taxon>Actinomycetota</taxon>
        <taxon>Actinomycetes</taxon>
        <taxon>Micromonosporales</taxon>
        <taxon>Micromonosporaceae</taxon>
        <taxon>Actinoplanes</taxon>
    </lineage>
</organism>